<organism evidence="9 10">
    <name type="scientific">Phormidium yuhuli AB48</name>
    <dbReference type="NCBI Taxonomy" id="2940671"/>
    <lineage>
        <taxon>Bacteria</taxon>
        <taxon>Bacillati</taxon>
        <taxon>Cyanobacteriota</taxon>
        <taxon>Cyanophyceae</taxon>
        <taxon>Oscillatoriophycideae</taxon>
        <taxon>Oscillatoriales</taxon>
        <taxon>Oscillatoriaceae</taxon>
        <taxon>Phormidium</taxon>
        <taxon>Phormidium yuhuli</taxon>
    </lineage>
</organism>
<dbReference type="Proteomes" id="UP001056708">
    <property type="component" value="Chromosome"/>
</dbReference>
<dbReference type="Gene3D" id="3.30.200.20">
    <property type="entry name" value="Phosphorylase Kinase, domain 1"/>
    <property type="match status" value="1"/>
</dbReference>
<accession>A0ABY5AJG6</accession>
<feature type="compositionally biased region" description="Pro residues" evidence="7">
    <location>
        <begin position="425"/>
        <end position="435"/>
    </location>
</feature>
<dbReference type="PANTHER" id="PTHR43289:SF6">
    <property type="entry name" value="SERINE_THREONINE-PROTEIN KINASE NEKL-3"/>
    <property type="match status" value="1"/>
</dbReference>
<feature type="region of interest" description="Disordered" evidence="7">
    <location>
        <begin position="332"/>
        <end position="516"/>
    </location>
</feature>
<reference evidence="9" key="1">
    <citation type="submission" date="2022-06" db="EMBL/GenBank/DDBJ databases">
        <title>Genome sequence of Phormidium yuhuli AB48 isolated from an industrial photobioreactor environment.</title>
        <authorList>
            <person name="Qiu Y."/>
            <person name="Noonan A.J.C."/>
            <person name="Dofher K."/>
            <person name="Koch M."/>
            <person name="Kieft B."/>
            <person name="Lin X."/>
            <person name="Ziels R.M."/>
            <person name="Hallam S.J."/>
        </authorList>
    </citation>
    <scope>NUCLEOTIDE SEQUENCE</scope>
    <source>
        <strain evidence="9">AB48</strain>
    </source>
</reference>
<feature type="domain" description="Protein kinase" evidence="8">
    <location>
        <begin position="14"/>
        <end position="268"/>
    </location>
</feature>
<evidence type="ECO:0000256" key="5">
    <source>
        <dbReference type="ARBA" id="ARBA00022840"/>
    </source>
</evidence>
<keyword evidence="10" id="KW-1185">Reference proteome</keyword>
<keyword evidence="3 6" id="KW-0547">Nucleotide-binding</keyword>
<evidence type="ECO:0000256" key="3">
    <source>
        <dbReference type="ARBA" id="ARBA00022741"/>
    </source>
</evidence>
<dbReference type="Pfam" id="PF00069">
    <property type="entry name" value="Pkinase"/>
    <property type="match status" value="1"/>
</dbReference>
<dbReference type="EC" id="2.7.11.1" evidence="1"/>
<evidence type="ECO:0000256" key="4">
    <source>
        <dbReference type="ARBA" id="ARBA00022777"/>
    </source>
</evidence>
<feature type="compositionally biased region" description="Polar residues" evidence="7">
    <location>
        <begin position="338"/>
        <end position="360"/>
    </location>
</feature>
<gene>
    <name evidence="9" type="ORF">NEA10_10660</name>
</gene>
<evidence type="ECO:0000313" key="9">
    <source>
        <dbReference type="EMBL" id="USR89355.1"/>
    </source>
</evidence>
<dbReference type="GO" id="GO:0016301">
    <property type="term" value="F:kinase activity"/>
    <property type="evidence" value="ECO:0007669"/>
    <property type="project" value="UniProtKB-KW"/>
</dbReference>
<evidence type="ECO:0000259" key="8">
    <source>
        <dbReference type="PROSITE" id="PS50011"/>
    </source>
</evidence>
<dbReference type="InterPro" id="IPR017441">
    <property type="entry name" value="Protein_kinase_ATP_BS"/>
</dbReference>
<keyword evidence="4 9" id="KW-0418">Kinase</keyword>
<dbReference type="PROSITE" id="PS50011">
    <property type="entry name" value="PROTEIN_KINASE_DOM"/>
    <property type="match status" value="1"/>
</dbReference>
<feature type="compositionally biased region" description="Low complexity" evidence="7">
    <location>
        <begin position="415"/>
        <end position="424"/>
    </location>
</feature>
<feature type="binding site" evidence="6">
    <location>
        <position position="43"/>
    </location>
    <ligand>
        <name>ATP</name>
        <dbReference type="ChEBI" id="CHEBI:30616"/>
    </ligand>
</feature>
<dbReference type="InterPro" id="IPR011009">
    <property type="entry name" value="Kinase-like_dom_sf"/>
</dbReference>
<dbReference type="SUPFAM" id="SSF56112">
    <property type="entry name" value="Protein kinase-like (PK-like)"/>
    <property type="match status" value="1"/>
</dbReference>
<evidence type="ECO:0000256" key="7">
    <source>
        <dbReference type="SAM" id="MobiDB-lite"/>
    </source>
</evidence>
<sequence length="516" mass="56073">MNVRAGTLLNHGKYAIEAPLGQGYFGATYRGTHGQLWQPVILKTLGDTLLSHPNRNEFARQFVEQARLLARCQHPNLARVLDLFDEQGQAFLVLEYVPGDRLVDRINHQGPLSAPEALTVIQQLSQGVEALHQQGLLHRDIKPDHILQVPGSDQLVLVEVGLTRDLTAGAGQTYSGLLSPGYAAPEQYNGAPSSPATDVYALAATAYYLLSGQPPASAPLRDRVPLKSLDDGTPLAPALEEAILIGLDLNPQTRPGSIRDWLAQLPDATDPSPRTHRSRPAAPQPSAPITAELTPARSIFQRPWVPALFATTSVVAAIGGAAAMMSLRSAMSRVPESDPSQLLRSEPSSQSPNSGRSGNGENPLLEIDAWTPGEPNPDAEYTRNRWQAPEPESRDRSSSWSEPSSLPERRPQTNPAPYAETAPPEYLPDPVPEPAPYLDHLDRYDAPPQTEQPFTGDDPLDVPNWSEPVPESLERPWGSEPDWGANPEAKVPDGVQDIPWERGYDKQVPPGSSTQS</sequence>
<dbReference type="RefSeq" id="WP_252659659.1">
    <property type="nucleotide sequence ID" value="NZ_CP098611.1"/>
</dbReference>
<feature type="region of interest" description="Disordered" evidence="7">
    <location>
        <begin position="264"/>
        <end position="290"/>
    </location>
</feature>
<dbReference type="Gene3D" id="1.10.510.10">
    <property type="entry name" value="Transferase(Phosphotransferase) domain 1"/>
    <property type="match status" value="1"/>
</dbReference>
<evidence type="ECO:0000313" key="10">
    <source>
        <dbReference type="Proteomes" id="UP001056708"/>
    </source>
</evidence>
<evidence type="ECO:0000256" key="2">
    <source>
        <dbReference type="ARBA" id="ARBA00022679"/>
    </source>
</evidence>
<protein>
    <recommendedName>
        <fullName evidence="1">non-specific serine/threonine protein kinase</fullName>
        <ecNumber evidence="1">2.7.11.1</ecNumber>
    </recommendedName>
</protein>
<dbReference type="PROSITE" id="PS00107">
    <property type="entry name" value="PROTEIN_KINASE_ATP"/>
    <property type="match status" value="1"/>
</dbReference>
<dbReference type="PANTHER" id="PTHR43289">
    <property type="entry name" value="MITOGEN-ACTIVATED PROTEIN KINASE KINASE KINASE 20-RELATED"/>
    <property type="match status" value="1"/>
</dbReference>
<keyword evidence="2" id="KW-0808">Transferase</keyword>
<dbReference type="EMBL" id="CP098611">
    <property type="protein sequence ID" value="USR89355.1"/>
    <property type="molecule type" value="Genomic_DNA"/>
</dbReference>
<dbReference type="InterPro" id="IPR000719">
    <property type="entry name" value="Prot_kinase_dom"/>
</dbReference>
<keyword evidence="5 6" id="KW-0067">ATP-binding</keyword>
<dbReference type="CDD" id="cd14014">
    <property type="entry name" value="STKc_PknB_like"/>
    <property type="match status" value="1"/>
</dbReference>
<evidence type="ECO:0000256" key="6">
    <source>
        <dbReference type="PROSITE-ProRule" id="PRU10141"/>
    </source>
</evidence>
<proteinExistence type="predicted"/>
<evidence type="ECO:0000256" key="1">
    <source>
        <dbReference type="ARBA" id="ARBA00012513"/>
    </source>
</evidence>
<name>A0ABY5AJG6_9CYAN</name>